<proteinExistence type="predicted"/>
<keyword evidence="6" id="KW-1185">Reference proteome</keyword>
<evidence type="ECO:0000256" key="1">
    <source>
        <dbReference type="ARBA" id="ARBA00023002"/>
    </source>
</evidence>
<dbReference type="Proteomes" id="UP000321691">
    <property type="component" value="Unassembled WGS sequence"/>
</dbReference>
<dbReference type="GO" id="GO:0003955">
    <property type="term" value="F:NAD(P)H dehydrogenase (quinone) activity"/>
    <property type="evidence" value="ECO:0007669"/>
    <property type="project" value="TreeGrafter"/>
</dbReference>
<reference evidence="3 6" key="2">
    <citation type="submission" date="2019-07" db="EMBL/GenBank/DDBJ databases">
        <title>Whole genome shotgun sequence of Lactobacillus spicheri NBRC 107155.</title>
        <authorList>
            <person name="Hosoyama A."/>
            <person name="Uohara A."/>
            <person name="Ohji S."/>
            <person name="Ichikawa N."/>
        </authorList>
    </citation>
    <scope>NUCLEOTIDE SEQUENCE [LARGE SCALE GENOMIC DNA]</scope>
    <source>
        <strain evidence="3 6">NBRC 107155</strain>
    </source>
</reference>
<dbReference type="RefSeq" id="WP_045806142.1">
    <property type="nucleotide sequence ID" value="NZ_BJZI01000011.1"/>
</dbReference>
<dbReference type="Pfam" id="PF02525">
    <property type="entry name" value="Flavodoxin_2"/>
    <property type="match status" value="1"/>
</dbReference>
<name>A0A0F3RVC9_9LACO</name>
<feature type="domain" description="Flavodoxin-like fold" evidence="2">
    <location>
        <begin position="1"/>
        <end position="154"/>
    </location>
</feature>
<dbReference type="Proteomes" id="UP000033491">
    <property type="component" value="Unassembled WGS sequence"/>
</dbReference>
<organism evidence="4 5">
    <name type="scientific">Levilactobacillus spicheri</name>
    <dbReference type="NCBI Taxonomy" id="216463"/>
    <lineage>
        <taxon>Bacteria</taxon>
        <taxon>Bacillati</taxon>
        <taxon>Bacillota</taxon>
        <taxon>Bacilli</taxon>
        <taxon>Lactobacillales</taxon>
        <taxon>Lactobacillaceae</taxon>
        <taxon>Levilactobacillus</taxon>
    </lineage>
</organism>
<evidence type="ECO:0000313" key="5">
    <source>
        <dbReference type="Proteomes" id="UP000033491"/>
    </source>
</evidence>
<gene>
    <name evidence="3" type="ORF">LSP04_09890</name>
    <name evidence="4" type="ORF">VC81_00235</name>
</gene>
<evidence type="ECO:0000313" key="4">
    <source>
        <dbReference type="EMBL" id="KJW13941.1"/>
    </source>
</evidence>
<evidence type="ECO:0000313" key="6">
    <source>
        <dbReference type="Proteomes" id="UP000321691"/>
    </source>
</evidence>
<evidence type="ECO:0000313" key="3">
    <source>
        <dbReference type="EMBL" id="GEO66570.1"/>
    </source>
</evidence>
<dbReference type="STRING" id="216463.VC81_00235"/>
<dbReference type="EMBL" id="JZCR01000002">
    <property type="protein sequence ID" value="KJW13941.1"/>
    <property type="molecule type" value="Genomic_DNA"/>
</dbReference>
<dbReference type="SUPFAM" id="SSF52218">
    <property type="entry name" value="Flavoproteins"/>
    <property type="match status" value="1"/>
</dbReference>
<dbReference type="PANTHER" id="PTHR47307:SF1">
    <property type="entry name" value="GLUTATHIONE-REGULATED POTASSIUM-EFFLUX SYSTEM ANCILLARY PROTEIN KEFG"/>
    <property type="match status" value="1"/>
</dbReference>
<reference evidence="4 5" key="1">
    <citation type="submission" date="2015-03" db="EMBL/GenBank/DDBJ databases">
        <authorList>
            <person name="Zheng J."/>
            <person name="Ganezle M."/>
        </authorList>
    </citation>
    <scope>NUCLEOTIDE SEQUENCE [LARGE SCALE GENOMIC DNA]</scope>
    <source>
        <strain evidence="4 5">LP38</strain>
    </source>
</reference>
<dbReference type="InterPro" id="IPR046980">
    <property type="entry name" value="KefG/KefF"/>
</dbReference>
<sequence length="230" mass="25630">MTTLVLVAHPHLADSTSQQFFKASLPATGVTWEHLDAQPAFDIAAEQDQLRQADRIIFQFPLYWYAAPASLKAWEDTVLTRTFVYGDHRYPLAGKELGIVVTTGMPAKAFQRGGVEGQTLDALLAPLAAVAHRARMTWLPTLAVHQFGYLTEAQKLALVVDYQRYLTQPQPDTLANRQAWFADRLASMVQGLTPEQRATGELIATTFDDHRSSLDELTDTLAMIKETEDD</sequence>
<dbReference type="GO" id="GO:0010181">
    <property type="term" value="F:FMN binding"/>
    <property type="evidence" value="ECO:0007669"/>
    <property type="project" value="TreeGrafter"/>
</dbReference>
<dbReference type="GO" id="GO:0009055">
    <property type="term" value="F:electron transfer activity"/>
    <property type="evidence" value="ECO:0007669"/>
    <property type="project" value="TreeGrafter"/>
</dbReference>
<dbReference type="Gene3D" id="3.40.50.360">
    <property type="match status" value="1"/>
</dbReference>
<dbReference type="InterPro" id="IPR029039">
    <property type="entry name" value="Flavoprotein-like_sf"/>
</dbReference>
<dbReference type="EMBL" id="BJZI01000011">
    <property type="protein sequence ID" value="GEO66570.1"/>
    <property type="molecule type" value="Genomic_DNA"/>
</dbReference>
<dbReference type="PANTHER" id="PTHR47307">
    <property type="entry name" value="GLUTATHIONE-REGULATED POTASSIUM-EFFLUX SYSTEM ANCILLARY PROTEIN KEFG"/>
    <property type="match status" value="1"/>
</dbReference>
<dbReference type="OrthoDB" id="9798454at2"/>
<dbReference type="InterPro" id="IPR003680">
    <property type="entry name" value="Flavodoxin_fold"/>
</dbReference>
<comment type="caution">
    <text evidence="4">The sequence shown here is derived from an EMBL/GenBank/DDBJ whole genome shotgun (WGS) entry which is preliminary data.</text>
</comment>
<protein>
    <submittedName>
        <fullName evidence="3">NAD(P)H dehydrogenase</fullName>
    </submittedName>
    <submittedName>
        <fullName evidence="4">NADPH-quinone reductase</fullName>
    </submittedName>
</protein>
<accession>A0A0F3RVC9</accession>
<keyword evidence="1" id="KW-0560">Oxidoreductase</keyword>
<dbReference type="PATRIC" id="fig|216463.3.peg.1026"/>
<dbReference type="AlphaFoldDB" id="A0A0F3RVC9"/>
<evidence type="ECO:0000259" key="2">
    <source>
        <dbReference type="Pfam" id="PF02525"/>
    </source>
</evidence>